<dbReference type="PRINTS" id="PR01346">
    <property type="entry name" value="HELNAPAPROT"/>
</dbReference>
<dbReference type="PANTHER" id="PTHR42932">
    <property type="entry name" value="GENERAL STRESS PROTEIN 20U"/>
    <property type="match status" value="1"/>
</dbReference>
<dbReference type="InterPro" id="IPR002177">
    <property type="entry name" value="DPS_DNA-bd"/>
</dbReference>
<dbReference type="CDD" id="cd01043">
    <property type="entry name" value="DPS"/>
    <property type="match status" value="1"/>
</dbReference>
<comment type="similarity">
    <text evidence="1 2">Belongs to the Dps family.</text>
</comment>
<keyword evidence="5" id="KW-1185">Reference proteome</keyword>
<evidence type="ECO:0000256" key="1">
    <source>
        <dbReference type="ARBA" id="ARBA00009497"/>
    </source>
</evidence>
<evidence type="ECO:0000259" key="3">
    <source>
        <dbReference type="Pfam" id="PF00210"/>
    </source>
</evidence>
<protein>
    <submittedName>
        <fullName evidence="4">Starvation-inducible DNA-binding protein</fullName>
    </submittedName>
</protein>
<reference evidence="4 5" key="1">
    <citation type="submission" date="2018-07" db="EMBL/GenBank/DDBJ databases">
        <title>Genomic Encyclopedia of Type Strains, Phase IV (KMG-IV): sequencing the most valuable type-strain genomes for metagenomic binning, comparative biology and taxonomic classification.</title>
        <authorList>
            <person name="Goeker M."/>
        </authorList>
    </citation>
    <scope>NUCLEOTIDE SEQUENCE [LARGE SCALE GENOMIC DNA]</scope>
    <source>
        <strain evidence="4 5">DSM 16500</strain>
    </source>
</reference>
<keyword evidence="4" id="KW-0238">DNA-binding</keyword>
<dbReference type="RefSeq" id="WP_211310094.1">
    <property type="nucleotide sequence ID" value="NZ_LR699114.1"/>
</dbReference>
<dbReference type="AlphaFoldDB" id="A0A370GGT2"/>
<evidence type="ECO:0000313" key="4">
    <source>
        <dbReference type="EMBL" id="RDI42456.1"/>
    </source>
</evidence>
<proteinExistence type="inferred from homology"/>
<dbReference type="Gene3D" id="1.20.1260.10">
    <property type="match status" value="1"/>
</dbReference>
<organism evidence="4 5">
    <name type="scientific">Aquicella lusitana</name>
    <dbReference type="NCBI Taxonomy" id="254246"/>
    <lineage>
        <taxon>Bacteria</taxon>
        <taxon>Pseudomonadati</taxon>
        <taxon>Pseudomonadota</taxon>
        <taxon>Gammaproteobacteria</taxon>
        <taxon>Legionellales</taxon>
        <taxon>Coxiellaceae</taxon>
        <taxon>Aquicella</taxon>
    </lineage>
</organism>
<dbReference type="InterPro" id="IPR009078">
    <property type="entry name" value="Ferritin-like_SF"/>
</dbReference>
<dbReference type="PIRSF" id="PIRSF005900">
    <property type="entry name" value="Dps"/>
    <property type="match status" value="1"/>
</dbReference>
<dbReference type="PANTHER" id="PTHR42932:SF3">
    <property type="entry name" value="DNA PROTECTION DURING STARVATION PROTEIN"/>
    <property type="match status" value="1"/>
</dbReference>
<dbReference type="EMBL" id="QQAX01000015">
    <property type="protein sequence ID" value="RDI42456.1"/>
    <property type="molecule type" value="Genomic_DNA"/>
</dbReference>
<evidence type="ECO:0000313" key="5">
    <source>
        <dbReference type="Proteomes" id="UP000254720"/>
    </source>
</evidence>
<feature type="domain" description="Ferritin/DPS" evidence="3">
    <location>
        <begin position="21"/>
        <end position="159"/>
    </location>
</feature>
<name>A0A370GGT2_9COXI</name>
<sequence>MKHEMKNKTSAAHKKNPQLIDSLAHLLADTYHLYLKTQNFHWNVRGPHFFEYHKMFEEQYQQLADATDKIAERMRALREPAPASFSKFLQLTSLAEAGHNLSAKEMLEEALADHEAIAKTIAGLFEIAEECGDEVTLDLFIERKTEHDKTAWMLRSLLEAR</sequence>
<dbReference type="GO" id="GO:0003677">
    <property type="term" value="F:DNA binding"/>
    <property type="evidence" value="ECO:0007669"/>
    <property type="project" value="UniProtKB-KW"/>
</dbReference>
<dbReference type="Proteomes" id="UP000254720">
    <property type="component" value="Unassembled WGS sequence"/>
</dbReference>
<dbReference type="InterPro" id="IPR012347">
    <property type="entry name" value="Ferritin-like"/>
</dbReference>
<gene>
    <name evidence="4" type="ORF">C8D86_11560</name>
</gene>
<dbReference type="SUPFAM" id="SSF47240">
    <property type="entry name" value="Ferritin-like"/>
    <property type="match status" value="1"/>
</dbReference>
<dbReference type="GO" id="GO:0008199">
    <property type="term" value="F:ferric iron binding"/>
    <property type="evidence" value="ECO:0007669"/>
    <property type="project" value="InterPro"/>
</dbReference>
<comment type="caution">
    <text evidence="4">The sequence shown here is derived from an EMBL/GenBank/DDBJ whole genome shotgun (WGS) entry which is preliminary data.</text>
</comment>
<accession>A0A370GGT2</accession>
<dbReference type="InterPro" id="IPR008331">
    <property type="entry name" value="Ferritin_DPS_dom"/>
</dbReference>
<dbReference type="Pfam" id="PF00210">
    <property type="entry name" value="Ferritin"/>
    <property type="match status" value="1"/>
</dbReference>
<evidence type="ECO:0000256" key="2">
    <source>
        <dbReference type="RuleBase" id="RU003875"/>
    </source>
</evidence>